<dbReference type="PANTHER" id="PTHR43201:SF5">
    <property type="entry name" value="MEDIUM-CHAIN ACYL-COA LIGASE ACSF2, MITOCHONDRIAL"/>
    <property type="match status" value="1"/>
</dbReference>
<keyword evidence="3" id="KW-0597">Phosphoprotein</keyword>
<dbReference type="PANTHER" id="PTHR43201">
    <property type="entry name" value="ACYL-COA SYNTHETASE"/>
    <property type="match status" value="1"/>
</dbReference>
<protein>
    <submittedName>
        <fullName evidence="6">Non-ribosomal peptide synthetase</fullName>
    </submittedName>
</protein>
<dbReference type="InterPro" id="IPR025110">
    <property type="entry name" value="AMP-bd_C"/>
</dbReference>
<evidence type="ECO:0000313" key="6">
    <source>
        <dbReference type="EMBL" id="MDJ1480403.1"/>
    </source>
</evidence>
<evidence type="ECO:0000256" key="4">
    <source>
        <dbReference type="ARBA" id="ARBA00022598"/>
    </source>
</evidence>
<dbReference type="SUPFAM" id="SSF47336">
    <property type="entry name" value="ACP-like"/>
    <property type="match status" value="1"/>
</dbReference>
<dbReference type="Proteomes" id="UP001241110">
    <property type="component" value="Unassembled WGS sequence"/>
</dbReference>
<comment type="caution">
    <text evidence="6">The sequence shown here is derived from an EMBL/GenBank/DDBJ whole genome shotgun (WGS) entry which is preliminary data.</text>
</comment>
<dbReference type="SUPFAM" id="SSF53474">
    <property type="entry name" value="alpha/beta-Hydrolases"/>
    <property type="match status" value="1"/>
</dbReference>
<dbReference type="InterPro" id="IPR042099">
    <property type="entry name" value="ANL_N_sf"/>
</dbReference>
<evidence type="ECO:0000256" key="1">
    <source>
        <dbReference type="ARBA" id="ARBA00006432"/>
    </source>
</evidence>
<dbReference type="EMBL" id="JASJOS010000003">
    <property type="protein sequence ID" value="MDJ1480403.1"/>
    <property type="molecule type" value="Genomic_DNA"/>
</dbReference>
<keyword evidence="2" id="KW-0596">Phosphopantetheine</keyword>
<dbReference type="Pfam" id="PF00501">
    <property type="entry name" value="AMP-binding"/>
    <property type="match status" value="1"/>
</dbReference>
<dbReference type="InterPro" id="IPR045851">
    <property type="entry name" value="AMP-bd_C_sf"/>
</dbReference>
<feature type="domain" description="Carrier" evidence="5">
    <location>
        <begin position="535"/>
        <end position="610"/>
    </location>
</feature>
<dbReference type="Pfam" id="PF13193">
    <property type="entry name" value="AMP-binding_C"/>
    <property type="match status" value="1"/>
</dbReference>
<dbReference type="Gene3D" id="3.40.50.12780">
    <property type="entry name" value="N-terminal domain of ligase-like"/>
    <property type="match status" value="1"/>
</dbReference>
<dbReference type="PROSITE" id="PS50075">
    <property type="entry name" value="CARRIER"/>
    <property type="match status" value="1"/>
</dbReference>
<dbReference type="GO" id="GO:0031177">
    <property type="term" value="F:phosphopantetheine binding"/>
    <property type="evidence" value="ECO:0007669"/>
    <property type="project" value="InterPro"/>
</dbReference>
<proteinExistence type="inferred from homology"/>
<organism evidence="6 7">
    <name type="scientific">Xanthocytophaga flava</name>
    <dbReference type="NCBI Taxonomy" id="3048013"/>
    <lineage>
        <taxon>Bacteria</taxon>
        <taxon>Pseudomonadati</taxon>
        <taxon>Bacteroidota</taxon>
        <taxon>Cytophagia</taxon>
        <taxon>Cytophagales</taxon>
        <taxon>Rhodocytophagaceae</taxon>
        <taxon>Xanthocytophaga</taxon>
    </lineage>
</organism>
<dbReference type="InterPro" id="IPR020802">
    <property type="entry name" value="TesA-like"/>
</dbReference>
<dbReference type="RefSeq" id="WP_313977047.1">
    <property type="nucleotide sequence ID" value="NZ_JASJOS010000003.1"/>
</dbReference>
<comment type="similarity">
    <text evidence="1">Belongs to the ATP-dependent AMP-binding enzyme family.</text>
</comment>
<dbReference type="Gene3D" id="1.10.1200.10">
    <property type="entry name" value="ACP-like"/>
    <property type="match status" value="1"/>
</dbReference>
<dbReference type="Gene3D" id="3.30.300.30">
    <property type="match status" value="1"/>
</dbReference>
<evidence type="ECO:0000256" key="2">
    <source>
        <dbReference type="ARBA" id="ARBA00022450"/>
    </source>
</evidence>
<dbReference type="Pfam" id="PF00550">
    <property type="entry name" value="PP-binding"/>
    <property type="match status" value="1"/>
</dbReference>
<dbReference type="InterPro" id="IPR020806">
    <property type="entry name" value="PKS_PP-bd"/>
</dbReference>
<keyword evidence="4" id="KW-0436">Ligase</keyword>
<dbReference type="InterPro" id="IPR000873">
    <property type="entry name" value="AMP-dep_synth/lig_dom"/>
</dbReference>
<dbReference type="SUPFAM" id="SSF56801">
    <property type="entry name" value="Acetyl-CoA synthetase-like"/>
    <property type="match status" value="1"/>
</dbReference>
<dbReference type="InterPro" id="IPR036736">
    <property type="entry name" value="ACP-like_sf"/>
</dbReference>
<dbReference type="Gene3D" id="3.40.50.1820">
    <property type="entry name" value="alpha/beta hydrolase"/>
    <property type="match status" value="1"/>
</dbReference>
<dbReference type="Pfam" id="PF00975">
    <property type="entry name" value="Thioesterase"/>
    <property type="match status" value="1"/>
</dbReference>
<evidence type="ECO:0000259" key="5">
    <source>
        <dbReference type="PROSITE" id="PS50075"/>
    </source>
</evidence>
<dbReference type="InterPro" id="IPR006162">
    <property type="entry name" value="Ppantetheine_attach_site"/>
</dbReference>
<dbReference type="SMART" id="SM00823">
    <property type="entry name" value="PKS_PP"/>
    <property type="match status" value="1"/>
</dbReference>
<evidence type="ECO:0000313" key="7">
    <source>
        <dbReference type="Proteomes" id="UP001241110"/>
    </source>
</evidence>
<gene>
    <name evidence="6" type="ORF">QNI16_07905</name>
</gene>
<accession>A0AAE3QN56</accession>
<dbReference type="PROSITE" id="PS00012">
    <property type="entry name" value="PHOSPHOPANTETHEINE"/>
    <property type="match status" value="1"/>
</dbReference>
<dbReference type="InterPro" id="IPR009081">
    <property type="entry name" value="PP-bd_ACP"/>
</dbReference>
<dbReference type="InterPro" id="IPR020845">
    <property type="entry name" value="AMP-binding_CS"/>
</dbReference>
<dbReference type="AlphaFoldDB" id="A0AAE3QN56"/>
<reference evidence="6" key="1">
    <citation type="submission" date="2023-05" db="EMBL/GenBank/DDBJ databases">
        <authorList>
            <person name="Zhang X."/>
        </authorList>
    </citation>
    <scope>NUCLEOTIDE SEQUENCE</scope>
    <source>
        <strain evidence="6">YF14B1</strain>
    </source>
</reference>
<dbReference type="GO" id="GO:0006631">
    <property type="term" value="P:fatty acid metabolic process"/>
    <property type="evidence" value="ECO:0007669"/>
    <property type="project" value="TreeGrafter"/>
</dbReference>
<dbReference type="SMART" id="SM00824">
    <property type="entry name" value="PKS_TE"/>
    <property type="match status" value="1"/>
</dbReference>
<evidence type="ECO:0000256" key="3">
    <source>
        <dbReference type="ARBA" id="ARBA00022553"/>
    </source>
</evidence>
<dbReference type="PROSITE" id="PS00455">
    <property type="entry name" value="AMP_BINDING"/>
    <property type="match status" value="1"/>
</dbReference>
<dbReference type="InterPro" id="IPR029058">
    <property type="entry name" value="AB_hydrolase_fold"/>
</dbReference>
<dbReference type="GO" id="GO:0031956">
    <property type="term" value="F:medium-chain fatty acid-CoA ligase activity"/>
    <property type="evidence" value="ECO:0007669"/>
    <property type="project" value="TreeGrafter"/>
</dbReference>
<dbReference type="InterPro" id="IPR001031">
    <property type="entry name" value="Thioesterase"/>
</dbReference>
<sequence>MKPETITTALSVENLLKHQANHQPNKVFLFARNRESLTYQQAYLHSKKAADVLYSLGIHHNDRIAMIMPTTPETKVAFLALTMVATCAPMNPTYRHSEFEFFFTDLNIKALFTYEGFDTIARQVAQEKNIPVIEIKANPDAPAGAFDFVNIDWVTEEAPYAGLEDVAMVLHTSGTTSRPKIVPLTHRNIYLAGWNTTQTLELTAEDRSLNVLPLFHVHGLIGVLFTTLVHGGTIICTNGFEVDTFFEYLRDTYPTWYTAGPTVHQAILERANLYPDIVKNHTLKFIRSASASLSPSVLNAIESTFKVPLIESYGLSEASHILSNPMPPRARKTGSVGVPAGTEVAIMDENGNFLAAGQPGEIVAKGLNVTKGYADNPEANASAFINGWFRTGDQGYFDEDGYFFITGRIKEIINRAGEKVSPRELDDLLITHGSVAEVAAFAIPHELLGEDVAVAIVKREGSILTAMDVKAFVAQHFAHYKVPGRVIFVDQIPKGPTGKVQRRLLPSLLGLLDADGKIIPPTAEELTTHEGNHVEPKTFLGYVIREIWKSVLKLEHISIHDNFFMIGGNSLLAARVIGEIERQTGNRLPTSILFSHPTIADLKKLIFNQSLSDAWKCLVPVRKEGSKVPIYCTHPNSGGIEYVYRLAEYLDPDQPVYGLQAVGLDGKTEPLNSNEEMAEYFIQQILEVQPQGPYNLAGYSSGGSVAYAMAQILTSRGYEVNQLFMFDTYPPARFPFNSRVQLPYLAKNALLFLTNPLDRTYYKDTNKWKVMQEEIGSFTQELKKKVDSKLNKQPIPVMKAEHMKSDELNDKLVETEDKIRTACYVAHYNYHMQPYKGDLVLVRSLNNETRLLKNVSFGWNKLVKGKLSIHDVPADHFDIFLHDHTTKMTAEIVQKYLNESVKDKETRKEYSKQMA</sequence>
<name>A0AAE3QN56_9BACT</name>